<sequence length="108" mass="12109">MLWRVLEKTTCCSNHEPPFLSHLQPCSSEITSRKHQTIAHPPVHPPTPHAQLKHCCLRITKGEHQHCESVCYTPTKLSLCGADLPPPISHHPPPTCQSRSIRQLQSVS</sequence>
<reference evidence="1 2" key="1">
    <citation type="submission" date="2021-07" db="EMBL/GenBank/DDBJ databases">
        <authorList>
            <person name="Palmer J.M."/>
        </authorList>
    </citation>
    <scope>NUCLEOTIDE SEQUENCE [LARGE SCALE GENOMIC DNA]</scope>
    <source>
        <strain evidence="1 2">AT_MEX2019</strain>
        <tissue evidence="1">Muscle</tissue>
    </source>
</reference>
<name>A0ABU7AM05_9TELE</name>
<accession>A0ABU7AM05</accession>
<keyword evidence="2" id="KW-1185">Reference proteome</keyword>
<gene>
    <name evidence="1" type="ORF">ATANTOWER_021623</name>
</gene>
<dbReference type="Proteomes" id="UP001345963">
    <property type="component" value="Unassembled WGS sequence"/>
</dbReference>
<evidence type="ECO:0000313" key="1">
    <source>
        <dbReference type="EMBL" id="MED6238450.1"/>
    </source>
</evidence>
<proteinExistence type="predicted"/>
<evidence type="ECO:0000313" key="2">
    <source>
        <dbReference type="Proteomes" id="UP001345963"/>
    </source>
</evidence>
<organism evidence="1 2">
    <name type="scientific">Ataeniobius toweri</name>
    <dbReference type="NCBI Taxonomy" id="208326"/>
    <lineage>
        <taxon>Eukaryota</taxon>
        <taxon>Metazoa</taxon>
        <taxon>Chordata</taxon>
        <taxon>Craniata</taxon>
        <taxon>Vertebrata</taxon>
        <taxon>Euteleostomi</taxon>
        <taxon>Actinopterygii</taxon>
        <taxon>Neopterygii</taxon>
        <taxon>Teleostei</taxon>
        <taxon>Neoteleostei</taxon>
        <taxon>Acanthomorphata</taxon>
        <taxon>Ovalentaria</taxon>
        <taxon>Atherinomorphae</taxon>
        <taxon>Cyprinodontiformes</taxon>
        <taxon>Goodeidae</taxon>
        <taxon>Ataeniobius</taxon>
    </lineage>
</organism>
<dbReference type="EMBL" id="JAHUTI010020135">
    <property type="protein sequence ID" value="MED6238450.1"/>
    <property type="molecule type" value="Genomic_DNA"/>
</dbReference>
<comment type="caution">
    <text evidence="1">The sequence shown here is derived from an EMBL/GenBank/DDBJ whole genome shotgun (WGS) entry which is preliminary data.</text>
</comment>
<protein>
    <submittedName>
        <fullName evidence="1">Uncharacterized protein</fullName>
    </submittedName>
</protein>